<dbReference type="KEGG" id="ark:D6B99_10535"/>
<dbReference type="EMBL" id="CP032489">
    <property type="protein sequence ID" value="AYD49401.1"/>
    <property type="molecule type" value="Genomic_DNA"/>
</dbReference>
<keyword evidence="2" id="KW-1185">Reference proteome</keyword>
<dbReference type="Pfam" id="PF00132">
    <property type="entry name" value="Hexapep"/>
    <property type="match status" value="1"/>
</dbReference>
<gene>
    <name evidence="1" type="ORF">D6B99_10535</name>
</gene>
<dbReference type="InterPro" id="IPR001451">
    <property type="entry name" value="Hexapep"/>
</dbReference>
<dbReference type="AlphaFoldDB" id="A0A386HUU2"/>
<dbReference type="InterPro" id="IPR051159">
    <property type="entry name" value="Hexapeptide_acetyltransf"/>
</dbReference>
<proteinExistence type="predicted"/>
<organism evidence="1 2">
    <name type="scientific">Arachidicoccus soli</name>
    <dbReference type="NCBI Taxonomy" id="2341117"/>
    <lineage>
        <taxon>Bacteria</taxon>
        <taxon>Pseudomonadati</taxon>
        <taxon>Bacteroidota</taxon>
        <taxon>Chitinophagia</taxon>
        <taxon>Chitinophagales</taxon>
        <taxon>Chitinophagaceae</taxon>
        <taxon>Arachidicoccus</taxon>
    </lineage>
</organism>
<dbReference type="Proteomes" id="UP000266118">
    <property type="component" value="Chromosome"/>
</dbReference>
<dbReference type="PANTHER" id="PTHR23416">
    <property type="entry name" value="SIALIC ACID SYNTHASE-RELATED"/>
    <property type="match status" value="1"/>
</dbReference>
<keyword evidence="1" id="KW-0012">Acyltransferase</keyword>
<dbReference type="SUPFAM" id="SSF51161">
    <property type="entry name" value="Trimeric LpxA-like enzymes"/>
    <property type="match status" value="1"/>
</dbReference>
<dbReference type="CDD" id="cd04647">
    <property type="entry name" value="LbH_MAT_like"/>
    <property type="match status" value="1"/>
</dbReference>
<name>A0A386HUU2_9BACT</name>
<dbReference type="OrthoDB" id="9814490at2"/>
<dbReference type="Gene3D" id="2.160.10.10">
    <property type="entry name" value="Hexapeptide repeat proteins"/>
    <property type="match status" value="1"/>
</dbReference>
<protein>
    <submittedName>
        <fullName evidence="1">Acyltransferase</fullName>
    </submittedName>
</protein>
<keyword evidence="1" id="KW-0808">Transferase</keyword>
<evidence type="ECO:0000313" key="2">
    <source>
        <dbReference type="Proteomes" id="UP000266118"/>
    </source>
</evidence>
<evidence type="ECO:0000313" key="1">
    <source>
        <dbReference type="EMBL" id="AYD49401.1"/>
    </source>
</evidence>
<dbReference type="InterPro" id="IPR011004">
    <property type="entry name" value="Trimer_LpxA-like_sf"/>
</dbReference>
<accession>A0A386HUU2</accession>
<dbReference type="GO" id="GO:0016746">
    <property type="term" value="F:acyltransferase activity"/>
    <property type="evidence" value="ECO:0007669"/>
    <property type="project" value="UniProtKB-KW"/>
</dbReference>
<sequence length="112" mass="11972">MGDFSSIAENCTLNGETVGIFIGKYVMIAPSCVFVAFDHRFSSLDIPMVNQGIIEAPIYIENDVWIGANCTITKGVKIGEGSIIAANSVVTKDVAQYSIMGGVPAKLIKKRT</sequence>
<reference evidence="1 2" key="1">
    <citation type="submission" date="2018-09" db="EMBL/GenBank/DDBJ databases">
        <title>Arachidicoccus sp. nov., a bacterium isolated from soil.</title>
        <authorList>
            <person name="Weon H.-Y."/>
            <person name="Kwon S.-W."/>
            <person name="Lee S.A."/>
        </authorList>
    </citation>
    <scope>NUCLEOTIDE SEQUENCE [LARGE SCALE GENOMIC DNA]</scope>
    <source>
        <strain evidence="1 2">KIS59-12</strain>
    </source>
</reference>